<reference evidence="3 4" key="1">
    <citation type="submission" date="2020-07" db="EMBL/GenBank/DDBJ databases">
        <title>Sequencing the genomes of 1000 actinobacteria strains.</title>
        <authorList>
            <person name="Klenk H.-P."/>
        </authorList>
    </citation>
    <scope>NUCLEOTIDE SEQUENCE [LARGE SCALE GENOMIC DNA]</scope>
    <source>
        <strain evidence="3 4">DSM 17380</strain>
    </source>
</reference>
<dbReference type="GO" id="GO:0008823">
    <property type="term" value="F:cupric reductase (NADH) activity"/>
    <property type="evidence" value="ECO:0007669"/>
    <property type="project" value="TreeGrafter"/>
</dbReference>
<dbReference type="GO" id="GO:0005886">
    <property type="term" value="C:plasma membrane"/>
    <property type="evidence" value="ECO:0007669"/>
    <property type="project" value="TreeGrafter"/>
</dbReference>
<gene>
    <name evidence="3" type="ORF">BJ960_000235</name>
</gene>
<dbReference type="GO" id="GO:0016651">
    <property type="term" value="F:oxidoreductase activity, acting on NAD(P)H"/>
    <property type="evidence" value="ECO:0007669"/>
    <property type="project" value="InterPro"/>
</dbReference>
<organism evidence="3 4">
    <name type="scientific">Leucobacter aridicollis</name>
    <dbReference type="NCBI Taxonomy" id="283878"/>
    <lineage>
        <taxon>Bacteria</taxon>
        <taxon>Bacillati</taxon>
        <taxon>Actinomycetota</taxon>
        <taxon>Actinomycetes</taxon>
        <taxon>Micrococcales</taxon>
        <taxon>Microbacteriaceae</taxon>
        <taxon>Leucobacter</taxon>
    </lineage>
</organism>
<dbReference type="PANTHER" id="PTHR14239">
    <property type="entry name" value="DUDULIN-RELATED"/>
    <property type="match status" value="1"/>
</dbReference>
<evidence type="ECO:0000313" key="3">
    <source>
        <dbReference type="EMBL" id="NYD25432.1"/>
    </source>
</evidence>
<dbReference type="GO" id="GO:0052851">
    <property type="term" value="F:ferric-chelate reductase (NADPH) activity"/>
    <property type="evidence" value="ECO:0007669"/>
    <property type="project" value="TreeGrafter"/>
</dbReference>
<dbReference type="GO" id="GO:0015677">
    <property type="term" value="P:copper ion import"/>
    <property type="evidence" value="ECO:0007669"/>
    <property type="project" value="TreeGrafter"/>
</dbReference>
<dbReference type="NCBIfam" id="TIGR01915">
    <property type="entry name" value="npdG"/>
    <property type="match status" value="1"/>
</dbReference>
<dbReference type="GO" id="GO:0050661">
    <property type="term" value="F:NADP binding"/>
    <property type="evidence" value="ECO:0007669"/>
    <property type="project" value="InterPro"/>
</dbReference>
<dbReference type="InterPro" id="IPR028939">
    <property type="entry name" value="P5C_Rdtase_cat_N"/>
</dbReference>
<dbReference type="InterPro" id="IPR051267">
    <property type="entry name" value="STEAP_metalloreductase"/>
</dbReference>
<dbReference type="GO" id="GO:0070967">
    <property type="term" value="F:coenzyme F420 binding"/>
    <property type="evidence" value="ECO:0007669"/>
    <property type="project" value="InterPro"/>
</dbReference>
<dbReference type="RefSeq" id="WP_185985919.1">
    <property type="nucleotide sequence ID" value="NZ_BAAALZ010000003.1"/>
</dbReference>
<name>A0A852RFE8_9MICO</name>
<feature type="domain" description="Pyrroline-5-carboxylate reductase catalytic N-terminal" evidence="2">
    <location>
        <begin position="2"/>
        <end position="100"/>
    </location>
</feature>
<keyword evidence="4" id="KW-1185">Reference proteome</keyword>
<dbReference type="Gene3D" id="3.40.50.720">
    <property type="entry name" value="NAD(P)-binding Rossmann-like Domain"/>
    <property type="match status" value="1"/>
</dbReference>
<comment type="caution">
    <text evidence="3">The sequence shown here is derived from an EMBL/GenBank/DDBJ whole genome shotgun (WGS) entry which is preliminary data.</text>
</comment>
<dbReference type="EMBL" id="JACCBD010000001">
    <property type="protein sequence ID" value="NYD25432.1"/>
    <property type="molecule type" value="Genomic_DNA"/>
</dbReference>
<dbReference type="SUPFAM" id="SSF51735">
    <property type="entry name" value="NAD(P)-binding Rossmann-fold domains"/>
    <property type="match status" value="1"/>
</dbReference>
<evidence type="ECO:0000256" key="1">
    <source>
        <dbReference type="ARBA" id="ARBA00023002"/>
    </source>
</evidence>
<keyword evidence="1" id="KW-0560">Oxidoreductase</keyword>
<dbReference type="AlphaFoldDB" id="A0A852RFE8"/>
<sequence>MTIAIVGGTGPQGSGIGLRLALAGETVILGSRDGERAASEAAKLTSEHAPLGVITGANNRDAVASADTVILAVPYKGHEELVGGLADVIGHKLVVSCVNPLSFDKQGPVGTQIPDLSAAEEAARLLPEANVTGAFHHLSAVNLHKVETDLSHEDVLVCGNDESGKAEVMRLASLVTGGRGIDVGALRLARHLEPFTAVLISVNKKYRTNSSVALTGVPETGEK</sequence>
<proteinExistence type="predicted"/>
<dbReference type="Proteomes" id="UP000586095">
    <property type="component" value="Unassembled WGS sequence"/>
</dbReference>
<protein>
    <recommendedName>
        <fullName evidence="2">Pyrroline-5-carboxylate reductase catalytic N-terminal domain-containing protein</fullName>
    </recommendedName>
</protein>
<dbReference type="InterPro" id="IPR036291">
    <property type="entry name" value="NAD(P)-bd_dom_sf"/>
</dbReference>
<dbReference type="InterPro" id="IPR010185">
    <property type="entry name" value="NpdG"/>
</dbReference>
<dbReference type="Pfam" id="PF03807">
    <property type="entry name" value="F420_oxidored"/>
    <property type="match status" value="1"/>
</dbReference>
<evidence type="ECO:0000313" key="4">
    <source>
        <dbReference type="Proteomes" id="UP000586095"/>
    </source>
</evidence>
<accession>A0A852RFE8</accession>
<dbReference type="GO" id="GO:0006740">
    <property type="term" value="P:NADPH regeneration"/>
    <property type="evidence" value="ECO:0007669"/>
    <property type="project" value="InterPro"/>
</dbReference>
<evidence type="ECO:0000259" key="2">
    <source>
        <dbReference type="Pfam" id="PF03807"/>
    </source>
</evidence>
<dbReference type="PANTHER" id="PTHR14239:SF0">
    <property type="entry name" value="F420-DEPENDENT NADP REDUCTASE"/>
    <property type="match status" value="1"/>
</dbReference>